<dbReference type="Proteomes" id="UP000027093">
    <property type="component" value="Chromosome"/>
</dbReference>
<dbReference type="RefSeq" id="WP_075054143.1">
    <property type="nucleotide sequence ID" value="NZ_CP007536.1"/>
</dbReference>
<dbReference type="KEGG" id="nvn:NVIE_008310"/>
<reference evidence="1 2" key="1">
    <citation type="journal article" date="2014" name="Int. J. Syst. Evol. Microbiol.">
        <title>Nitrososphaera viennensis gen. nov., sp. nov., an aerobic and mesophilic, ammonia-oxidizing archaeon from soil and a member of the archaeal phylum Thaumarchaeota.</title>
        <authorList>
            <person name="Stieglmeier M."/>
            <person name="Klingl A."/>
            <person name="Alves R.J."/>
            <person name="Rittmann S.K."/>
            <person name="Melcher M."/>
            <person name="Leisch N."/>
            <person name="Schleper C."/>
        </authorList>
    </citation>
    <scope>NUCLEOTIDE SEQUENCE [LARGE SCALE GENOMIC DNA]</scope>
    <source>
        <strain evidence="1">EN76</strain>
    </source>
</reference>
<dbReference type="HOGENOM" id="CLU_157016_0_0_2"/>
<dbReference type="OrthoDB" id="373627at2157"/>
<organism evidence="1 2">
    <name type="scientific">Nitrososphaera viennensis EN76</name>
    <dbReference type="NCBI Taxonomy" id="926571"/>
    <lineage>
        <taxon>Archaea</taxon>
        <taxon>Nitrososphaerota</taxon>
        <taxon>Nitrososphaeria</taxon>
        <taxon>Nitrososphaerales</taxon>
        <taxon>Nitrososphaeraceae</taxon>
        <taxon>Nitrososphaera</taxon>
    </lineage>
</organism>
<protein>
    <recommendedName>
        <fullName evidence="3">Roadblock/LAMTOR2 domain-containing protein</fullName>
    </recommendedName>
</protein>
<gene>
    <name evidence="1" type="ORF">NVIE_008310</name>
</gene>
<dbReference type="STRING" id="926571.NVIE_008310"/>
<dbReference type="AlphaFoldDB" id="A0A060HEF4"/>
<evidence type="ECO:0008006" key="3">
    <source>
        <dbReference type="Google" id="ProtNLM"/>
    </source>
</evidence>
<name>A0A060HEF4_9ARCH</name>
<evidence type="ECO:0000313" key="2">
    <source>
        <dbReference type="Proteomes" id="UP000027093"/>
    </source>
</evidence>
<accession>A0A060HEF4</accession>
<dbReference type="GeneID" id="74946096"/>
<sequence>MDHASLCKAVAALHGNIQAAVVVSNGEMIARHVRQGVPIPPTTELEKLFMRAEVFVGMTKQSDHLFGRTGYVMTNHEMLDTFIFSIPDNSVLILPIVNPYNHDELLDKVGSLLGVKFGW</sequence>
<evidence type="ECO:0000313" key="1">
    <source>
        <dbReference type="EMBL" id="AIC15049.1"/>
    </source>
</evidence>
<dbReference type="EMBL" id="CP007536">
    <property type="protein sequence ID" value="AIC15049.1"/>
    <property type="molecule type" value="Genomic_DNA"/>
</dbReference>
<proteinExistence type="predicted"/>
<keyword evidence="2" id="KW-1185">Reference proteome</keyword>